<dbReference type="UniPathway" id="UPA00219"/>
<keyword evidence="7" id="KW-0961">Cell wall biogenesis/degradation</keyword>
<evidence type="ECO:0000256" key="5">
    <source>
        <dbReference type="ARBA" id="ARBA00022989"/>
    </source>
</evidence>
<comment type="catalytic activity">
    <reaction evidence="7">
        <text>UDP-N-acetyl-alpha-D-muramoyl-L-alanyl-gamma-D-glutamyl-meso-2,6-diaminopimeloyl-D-alanyl-D-alanine + di-trans,octa-cis-undecaprenyl phosphate = di-trans,octa-cis-undecaprenyl diphospho-N-acetyl-alpha-D-muramoyl-L-alanyl-D-glutamyl-meso-2,6-diaminopimeloyl-D-alanyl-D-alanine + UMP</text>
        <dbReference type="Rhea" id="RHEA:28386"/>
        <dbReference type="ChEBI" id="CHEBI:57865"/>
        <dbReference type="ChEBI" id="CHEBI:60392"/>
        <dbReference type="ChEBI" id="CHEBI:61386"/>
        <dbReference type="ChEBI" id="CHEBI:61387"/>
        <dbReference type="EC" id="2.7.8.13"/>
    </reaction>
</comment>
<feature type="transmembrane region" description="Helical" evidence="7">
    <location>
        <begin position="287"/>
        <end position="310"/>
    </location>
</feature>
<feature type="transmembrane region" description="Helical" evidence="7">
    <location>
        <begin position="122"/>
        <end position="139"/>
    </location>
</feature>
<evidence type="ECO:0000256" key="4">
    <source>
        <dbReference type="ARBA" id="ARBA00022692"/>
    </source>
</evidence>
<feature type="transmembrane region" description="Helical" evidence="7">
    <location>
        <begin position="190"/>
        <end position="212"/>
    </location>
</feature>
<evidence type="ECO:0000256" key="8">
    <source>
        <dbReference type="NCBIfam" id="TIGR00445"/>
    </source>
</evidence>
<dbReference type="PROSITE" id="PS01348">
    <property type="entry name" value="MRAY_2"/>
    <property type="match status" value="1"/>
</dbReference>
<feature type="binding site" evidence="9">
    <location>
        <position position="183"/>
    </location>
    <ligand>
        <name>Mg(2+)</name>
        <dbReference type="ChEBI" id="CHEBI:18420"/>
    </ligand>
</feature>
<comment type="subcellular location">
    <subcellularLocation>
        <location evidence="7">Cell membrane</location>
        <topology evidence="7">Multi-pass membrane protein</topology>
    </subcellularLocation>
    <subcellularLocation>
        <location evidence="1">Membrane</location>
        <topology evidence="1">Multi-pass membrane protein</topology>
    </subcellularLocation>
</comment>
<dbReference type="GO" id="GO:0009252">
    <property type="term" value="P:peptidoglycan biosynthetic process"/>
    <property type="evidence" value="ECO:0007669"/>
    <property type="project" value="UniProtKB-UniRule"/>
</dbReference>
<evidence type="ECO:0000313" key="10">
    <source>
        <dbReference type="EMBL" id="RPA63592.1"/>
    </source>
</evidence>
<dbReference type="HAMAP" id="MF_00038">
    <property type="entry name" value="MraY"/>
    <property type="match status" value="1"/>
</dbReference>
<proteinExistence type="inferred from homology"/>
<comment type="pathway">
    <text evidence="7">Cell wall biogenesis; peptidoglycan biosynthesis.</text>
</comment>
<dbReference type="CDD" id="cd06852">
    <property type="entry name" value="GT_MraY"/>
    <property type="match status" value="1"/>
</dbReference>
<comment type="cofactor">
    <cofactor evidence="7 9">
        <name>Mg(2+)</name>
        <dbReference type="ChEBI" id="CHEBI:18420"/>
    </cofactor>
</comment>
<keyword evidence="7 9" id="KW-0479">Metal-binding</keyword>
<feature type="transmembrane region" description="Helical" evidence="7">
    <location>
        <begin position="55"/>
        <end position="75"/>
    </location>
</feature>
<evidence type="ECO:0000256" key="6">
    <source>
        <dbReference type="ARBA" id="ARBA00023136"/>
    </source>
</evidence>
<dbReference type="NCBIfam" id="TIGR00445">
    <property type="entry name" value="mraY"/>
    <property type="match status" value="1"/>
</dbReference>
<dbReference type="EMBL" id="RKMH01000005">
    <property type="protein sequence ID" value="RPA63592.1"/>
    <property type="molecule type" value="Genomic_DNA"/>
</dbReference>
<dbReference type="GO" id="GO:0051992">
    <property type="term" value="F:UDP-N-acetylmuramoyl-L-alanyl-D-glutamyl-meso-2,6-diaminopimelyl-D-alanyl-D-alanine:undecaprenyl-phosphate transferase activity"/>
    <property type="evidence" value="ECO:0007669"/>
    <property type="project" value="RHEA"/>
</dbReference>
<keyword evidence="7 9" id="KW-0460">Magnesium</keyword>
<dbReference type="RefSeq" id="WP_123927901.1">
    <property type="nucleotide sequence ID" value="NZ_JBPSDP010000001.1"/>
</dbReference>
<evidence type="ECO:0000256" key="3">
    <source>
        <dbReference type="ARBA" id="ARBA00022679"/>
    </source>
</evidence>
<feature type="transmembrane region" description="Helical" evidence="7">
    <location>
        <begin position="159"/>
        <end position="178"/>
    </location>
</feature>
<evidence type="ECO:0000256" key="7">
    <source>
        <dbReference type="HAMAP-Rule" id="MF_00038"/>
    </source>
</evidence>
<evidence type="ECO:0000256" key="1">
    <source>
        <dbReference type="ARBA" id="ARBA00004141"/>
    </source>
</evidence>
<keyword evidence="7" id="KW-0132">Cell division</keyword>
<dbReference type="GO" id="GO:0005886">
    <property type="term" value="C:plasma membrane"/>
    <property type="evidence" value="ECO:0007669"/>
    <property type="project" value="UniProtKB-SubCell"/>
</dbReference>
<dbReference type="GO" id="GO:0008963">
    <property type="term" value="F:phospho-N-acetylmuramoyl-pentapeptide-transferase activity"/>
    <property type="evidence" value="ECO:0007669"/>
    <property type="project" value="UniProtKB-UniRule"/>
</dbReference>
<dbReference type="OrthoDB" id="9805475at2"/>
<accession>A0A3N4GL74</accession>
<evidence type="ECO:0000256" key="2">
    <source>
        <dbReference type="ARBA" id="ARBA00005583"/>
    </source>
</evidence>
<protein>
    <recommendedName>
        <fullName evidence="7 8">Phospho-N-acetylmuramoyl-pentapeptide-transferase</fullName>
        <ecNumber evidence="7 8">2.7.8.13</ecNumber>
    </recommendedName>
    <alternativeName>
        <fullName evidence="7">UDP-MurNAc-pentapeptide phosphotransferase</fullName>
    </alternativeName>
</protein>
<dbReference type="PROSITE" id="PS01347">
    <property type="entry name" value="MRAY_1"/>
    <property type="match status" value="1"/>
</dbReference>
<dbReference type="GO" id="GO:0051301">
    <property type="term" value="P:cell division"/>
    <property type="evidence" value="ECO:0007669"/>
    <property type="project" value="UniProtKB-KW"/>
</dbReference>
<dbReference type="GO" id="GO:0008360">
    <property type="term" value="P:regulation of cell shape"/>
    <property type="evidence" value="ECO:0007669"/>
    <property type="project" value="UniProtKB-KW"/>
</dbReference>
<dbReference type="Proteomes" id="UP000267536">
    <property type="component" value="Unassembled WGS sequence"/>
</dbReference>
<dbReference type="EC" id="2.7.8.13" evidence="7 8"/>
<dbReference type="AlphaFoldDB" id="A0A3N4GL74"/>
<dbReference type="InterPro" id="IPR003524">
    <property type="entry name" value="PNAcMuramoyl-5peptid_Trfase"/>
</dbReference>
<dbReference type="GO" id="GO:0071555">
    <property type="term" value="P:cell wall organization"/>
    <property type="evidence" value="ECO:0007669"/>
    <property type="project" value="UniProtKB-KW"/>
</dbReference>
<reference evidence="10 11" key="1">
    <citation type="submission" date="2018-11" db="EMBL/GenBank/DDBJ databases">
        <title>Draft genome sequence of Gordonia sp. RS15-1S isolated from rice stems.</title>
        <authorList>
            <person name="Muangham S."/>
        </authorList>
    </citation>
    <scope>NUCLEOTIDE SEQUENCE [LARGE SCALE GENOMIC DNA]</scope>
    <source>
        <strain evidence="10 11">RS15-1S</strain>
    </source>
</reference>
<keyword evidence="6 7" id="KW-0472">Membrane</keyword>
<gene>
    <name evidence="7" type="primary">mraY</name>
    <name evidence="10" type="ORF">EF294_08115</name>
</gene>
<dbReference type="PANTHER" id="PTHR22926:SF5">
    <property type="entry name" value="PHOSPHO-N-ACETYLMURAMOYL-PENTAPEPTIDE-TRANSFERASE HOMOLOG"/>
    <property type="match status" value="1"/>
</dbReference>
<dbReference type="Pfam" id="PF10555">
    <property type="entry name" value="MraY_sig1"/>
    <property type="match status" value="1"/>
</dbReference>
<keyword evidence="7" id="KW-0573">Peptidoglycan synthesis</keyword>
<feature type="transmembrane region" description="Helical" evidence="7">
    <location>
        <begin position="262"/>
        <end position="281"/>
    </location>
</feature>
<comment type="function">
    <text evidence="7">Catalyzes the initial step of the lipid cycle reactions in the biosynthesis of the cell wall peptidoglycan: transfers peptidoglycan precursor phospho-MurNAc-pentapeptide from UDP-MurNAc-pentapeptide onto the lipid carrier undecaprenyl phosphate, yielding undecaprenyl-pyrophosphoryl-MurNAc-pentapeptide, known as lipid I.</text>
</comment>
<feature type="transmembrane region" description="Helical" evidence="7">
    <location>
        <begin position="337"/>
        <end position="357"/>
    </location>
</feature>
<dbReference type="PANTHER" id="PTHR22926">
    <property type="entry name" value="PHOSPHO-N-ACETYLMURAMOYL-PENTAPEPTIDE-TRANSFERASE"/>
    <property type="match status" value="1"/>
</dbReference>
<evidence type="ECO:0000313" key="11">
    <source>
        <dbReference type="Proteomes" id="UP000267536"/>
    </source>
</evidence>
<feature type="transmembrane region" description="Helical" evidence="7">
    <location>
        <begin position="238"/>
        <end position="255"/>
    </location>
</feature>
<comment type="similarity">
    <text evidence="2 7">Belongs to the glycosyltransferase 4 family. MraY subfamily.</text>
</comment>
<dbReference type="InterPro" id="IPR018480">
    <property type="entry name" value="PNAcMuramoyl-5peptid_Trfase_CS"/>
</dbReference>
<organism evidence="10 11">
    <name type="scientific">Gordonia oryzae</name>
    <dbReference type="NCBI Taxonomy" id="2487349"/>
    <lineage>
        <taxon>Bacteria</taxon>
        <taxon>Bacillati</taxon>
        <taxon>Actinomycetota</taxon>
        <taxon>Actinomycetes</taxon>
        <taxon>Mycobacteriales</taxon>
        <taxon>Gordoniaceae</taxon>
        <taxon>Gordonia</taxon>
    </lineage>
</organism>
<feature type="binding site" evidence="9">
    <location>
        <position position="266"/>
    </location>
    <ligand>
        <name>Mg(2+)</name>
        <dbReference type="ChEBI" id="CHEBI:18420"/>
    </ligand>
</feature>
<dbReference type="InterPro" id="IPR000715">
    <property type="entry name" value="Glycosyl_transferase_4"/>
</dbReference>
<keyword evidence="4 7" id="KW-0812">Transmembrane</keyword>
<keyword evidence="7" id="KW-1003">Cell membrane</keyword>
<keyword evidence="5 7" id="KW-1133">Transmembrane helix</keyword>
<name>A0A3N4GL74_9ACTN</name>
<sequence length="365" mass="38541">MTQILIAGAISVAVSIMLTPLLIRLFSRQGFGQEIRVEGPQSHQTKRGTPSMGGVAILIALWAGYFGAHLAGIFMDSDAGPSASGLLVLGLATALGGVGFLDDFIKIRKQRNLGLNKTAKSIGQFIAAILFGILVLQFRNNSGLTPAGPYLSYVRDIDAISMVSVAFVVFVWLVVAAWSNAVNFTDGLDGLAAGSMAMVLGSYVLVAFFQFVNACSGGAKPANDIPQGCYNVRDPLDLALIAVAGGGACLGFLWWNAAPAKIFMGDTGSLALGGMLAGLSITTRTELLAVVIGALFVAEIVSVVIQIAFFRTTGRRVFRMAPFHHHFELGGWAETTVIIRFWLLTAIACALGLSLFYGEFLAVKG</sequence>
<dbReference type="GO" id="GO:0046872">
    <property type="term" value="F:metal ion binding"/>
    <property type="evidence" value="ECO:0007669"/>
    <property type="project" value="UniProtKB-KW"/>
</dbReference>
<keyword evidence="7" id="KW-0133">Cell shape</keyword>
<keyword evidence="3 7" id="KW-0808">Transferase</keyword>
<feature type="transmembrane region" description="Helical" evidence="7">
    <location>
        <begin position="6"/>
        <end position="26"/>
    </location>
</feature>
<evidence type="ECO:0000256" key="9">
    <source>
        <dbReference type="PIRSR" id="PIRSR600715-1"/>
    </source>
</evidence>
<feature type="transmembrane region" description="Helical" evidence="7">
    <location>
        <begin position="81"/>
        <end position="101"/>
    </location>
</feature>
<comment type="caution">
    <text evidence="10">The sequence shown here is derived from an EMBL/GenBank/DDBJ whole genome shotgun (WGS) entry which is preliminary data.</text>
</comment>
<dbReference type="Pfam" id="PF00953">
    <property type="entry name" value="Glycos_transf_4"/>
    <property type="match status" value="1"/>
</dbReference>
<keyword evidence="11" id="KW-1185">Reference proteome</keyword>
<keyword evidence="7" id="KW-0131">Cell cycle</keyword>